<evidence type="ECO:0000313" key="8">
    <source>
        <dbReference type="Proteomes" id="UP000183982"/>
    </source>
</evidence>
<protein>
    <submittedName>
        <fullName evidence="7">Site-specific DNA recombinase</fullName>
    </submittedName>
</protein>
<organism evidence="7 8">
    <name type="scientific">Shimia gijangensis</name>
    <dbReference type="NCBI Taxonomy" id="1470563"/>
    <lineage>
        <taxon>Bacteria</taxon>
        <taxon>Pseudomonadati</taxon>
        <taxon>Pseudomonadota</taxon>
        <taxon>Alphaproteobacteria</taxon>
        <taxon>Rhodobacterales</taxon>
        <taxon>Roseobacteraceae</taxon>
    </lineage>
</organism>
<name>A0A1M6U6B1_9RHOB</name>
<evidence type="ECO:0000256" key="1">
    <source>
        <dbReference type="ARBA" id="ARBA00009913"/>
    </source>
</evidence>
<dbReference type="EMBL" id="FQZQ01000053">
    <property type="protein sequence ID" value="SHK64618.1"/>
    <property type="molecule type" value="Genomic_DNA"/>
</dbReference>
<dbReference type="PANTHER" id="PTHR30461">
    <property type="entry name" value="DNA-INVERTASE FROM LAMBDOID PROPHAGE"/>
    <property type="match status" value="1"/>
</dbReference>
<dbReference type="PROSITE" id="PS00398">
    <property type="entry name" value="RECOMBINASES_2"/>
    <property type="match status" value="1"/>
</dbReference>
<evidence type="ECO:0000256" key="5">
    <source>
        <dbReference type="PIRSR" id="PIRSR606118-50"/>
    </source>
</evidence>
<dbReference type="GO" id="GO:0015074">
    <property type="term" value="P:DNA integration"/>
    <property type="evidence" value="ECO:0007669"/>
    <property type="project" value="UniProtKB-KW"/>
</dbReference>
<dbReference type="SUPFAM" id="SSF46689">
    <property type="entry name" value="Homeodomain-like"/>
    <property type="match status" value="1"/>
</dbReference>
<dbReference type="InterPro" id="IPR006119">
    <property type="entry name" value="Resolv_N"/>
</dbReference>
<dbReference type="GO" id="GO:0000150">
    <property type="term" value="F:DNA strand exchange activity"/>
    <property type="evidence" value="ECO:0007669"/>
    <property type="project" value="InterPro"/>
</dbReference>
<dbReference type="InterPro" id="IPR009057">
    <property type="entry name" value="Homeodomain-like_sf"/>
</dbReference>
<sequence>MLRWSFDLALIGYRRVSTYDQKLDRQDLGDIDQLFEEKESGSDRTRPALREMLTYVRAGDEVLVWSIDRLARDFRDLQDIVTQITDKGAGIKFLSEGLAFKSGGDDPFAKLQLHMMGAFAEFELALIRKRQADGIAKAQKRGVYKGGKRRIDREKVVALRTEGLGPSAIAEQMGVSRMSIYRILSEPTAG</sequence>
<keyword evidence="4" id="KW-0233">DNA recombination</keyword>
<dbReference type="InterPro" id="IPR050639">
    <property type="entry name" value="SSR_resolvase"/>
</dbReference>
<evidence type="ECO:0000256" key="4">
    <source>
        <dbReference type="ARBA" id="ARBA00023172"/>
    </source>
</evidence>
<reference evidence="8" key="1">
    <citation type="submission" date="2016-11" db="EMBL/GenBank/DDBJ databases">
        <authorList>
            <person name="Varghese N."/>
            <person name="Submissions S."/>
        </authorList>
    </citation>
    <scope>NUCLEOTIDE SEQUENCE [LARGE SCALE GENOMIC DNA]</scope>
    <source>
        <strain evidence="8">DSM 100564</strain>
    </source>
</reference>
<dbReference type="PANTHER" id="PTHR30461:SF26">
    <property type="entry name" value="RESOLVASE HOMOLOG YNEB"/>
    <property type="match status" value="1"/>
</dbReference>
<feature type="domain" description="Resolvase/invertase-type recombinase catalytic" evidence="6">
    <location>
        <begin position="9"/>
        <end position="142"/>
    </location>
</feature>
<feature type="active site" description="O-(5'-phospho-DNA)-serine intermediate" evidence="5">
    <location>
        <position position="17"/>
    </location>
</feature>
<dbReference type="SMART" id="SM00857">
    <property type="entry name" value="Resolvase"/>
    <property type="match status" value="1"/>
</dbReference>
<evidence type="ECO:0000259" key="6">
    <source>
        <dbReference type="PROSITE" id="PS51736"/>
    </source>
</evidence>
<dbReference type="Proteomes" id="UP000183982">
    <property type="component" value="Unassembled WGS sequence"/>
</dbReference>
<dbReference type="CDD" id="cd03768">
    <property type="entry name" value="SR_ResInv"/>
    <property type="match status" value="1"/>
</dbReference>
<dbReference type="AlphaFoldDB" id="A0A1M6U6B1"/>
<accession>A0A1M6U6B1</accession>
<gene>
    <name evidence="7" type="ORF">SAMN05444000_1531</name>
</gene>
<evidence type="ECO:0000256" key="2">
    <source>
        <dbReference type="ARBA" id="ARBA00022908"/>
    </source>
</evidence>
<keyword evidence="3" id="KW-0238">DNA-binding</keyword>
<dbReference type="PROSITE" id="PS51736">
    <property type="entry name" value="RECOMBINASES_3"/>
    <property type="match status" value="1"/>
</dbReference>
<evidence type="ECO:0000256" key="3">
    <source>
        <dbReference type="ARBA" id="ARBA00023125"/>
    </source>
</evidence>
<dbReference type="Pfam" id="PF02796">
    <property type="entry name" value="HTH_7"/>
    <property type="match status" value="1"/>
</dbReference>
<dbReference type="Gene3D" id="1.10.10.60">
    <property type="entry name" value="Homeodomain-like"/>
    <property type="match status" value="1"/>
</dbReference>
<dbReference type="Gene3D" id="3.40.50.1390">
    <property type="entry name" value="Resolvase, N-terminal catalytic domain"/>
    <property type="match status" value="1"/>
</dbReference>
<dbReference type="InterPro" id="IPR006120">
    <property type="entry name" value="Resolvase_HTH_dom"/>
</dbReference>
<evidence type="ECO:0000313" key="7">
    <source>
        <dbReference type="EMBL" id="SHK64618.1"/>
    </source>
</evidence>
<proteinExistence type="inferred from homology"/>
<keyword evidence="8" id="KW-1185">Reference proteome</keyword>
<dbReference type="GO" id="GO:0003677">
    <property type="term" value="F:DNA binding"/>
    <property type="evidence" value="ECO:0007669"/>
    <property type="project" value="UniProtKB-KW"/>
</dbReference>
<dbReference type="Pfam" id="PF00239">
    <property type="entry name" value="Resolvase"/>
    <property type="match status" value="1"/>
</dbReference>
<dbReference type="SUPFAM" id="SSF53041">
    <property type="entry name" value="Resolvase-like"/>
    <property type="match status" value="1"/>
</dbReference>
<keyword evidence="2" id="KW-0229">DNA integration</keyword>
<dbReference type="InterPro" id="IPR006118">
    <property type="entry name" value="Recombinase_CS"/>
</dbReference>
<comment type="similarity">
    <text evidence="1">Belongs to the site-specific recombinase resolvase family.</text>
</comment>
<dbReference type="InterPro" id="IPR036162">
    <property type="entry name" value="Resolvase-like_N_sf"/>
</dbReference>